<gene>
    <name evidence="1" type="ORF">L203_104066</name>
</gene>
<dbReference type="InterPro" id="IPR000772">
    <property type="entry name" value="Ricin_B_lectin"/>
</dbReference>
<proteinExistence type="predicted"/>
<dbReference type="GeneID" id="91088276"/>
<evidence type="ECO:0000313" key="1">
    <source>
        <dbReference type="EMBL" id="WVN88852.1"/>
    </source>
</evidence>
<dbReference type="CDD" id="cd00161">
    <property type="entry name" value="beta-trefoil_Ricin-like"/>
    <property type="match status" value="1"/>
</dbReference>
<dbReference type="InterPro" id="IPR035992">
    <property type="entry name" value="Ricin_B-like_lectins"/>
</dbReference>
<keyword evidence="2" id="KW-1185">Reference proteome</keyword>
<dbReference type="KEGG" id="cdep:91088276"/>
<dbReference type="PROSITE" id="PS50231">
    <property type="entry name" value="RICIN_B_LECTIN"/>
    <property type="match status" value="1"/>
</dbReference>
<reference evidence="1" key="2">
    <citation type="journal article" date="2022" name="Elife">
        <title>Obligate sexual reproduction of a homothallic fungus closely related to the Cryptococcus pathogenic species complex.</title>
        <authorList>
            <person name="Passer A.R."/>
            <person name="Clancey S.A."/>
            <person name="Shea T."/>
            <person name="David-Palma M."/>
            <person name="Averette A.F."/>
            <person name="Boekhout T."/>
            <person name="Porcel B.M."/>
            <person name="Nowrousian M."/>
            <person name="Cuomo C.A."/>
            <person name="Sun S."/>
            <person name="Heitman J."/>
            <person name="Coelho M.A."/>
        </authorList>
    </citation>
    <scope>NUCLEOTIDE SEQUENCE</scope>
    <source>
        <strain evidence="1">CBS 7841</strain>
    </source>
</reference>
<name>A0A1E3IC26_9TREE</name>
<organism evidence="1 2">
    <name type="scientific">Cryptococcus depauperatus CBS 7841</name>
    <dbReference type="NCBI Taxonomy" id="1295531"/>
    <lineage>
        <taxon>Eukaryota</taxon>
        <taxon>Fungi</taxon>
        <taxon>Dikarya</taxon>
        <taxon>Basidiomycota</taxon>
        <taxon>Agaricomycotina</taxon>
        <taxon>Tremellomycetes</taxon>
        <taxon>Tremellales</taxon>
        <taxon>Cryptococcaceae</taxon>
        <taxon>Cryptococcus</taxon>
    </lineage>
</organism>
<dbReference type="Proteomes" id="UP000094043">
    <property type="component" value="Chromosome 4"/>
</dbReference>
<dbReference type="Pfam" id="PF00652">
    <property type="entry name" value="Ricin_B_lectin"/>
    <property type="match status" value="1"/>
</dbReference>
<dbReference type="EMBL" id="CP143787">
    <property type="protein sequence ID" value="WVN88852.1"/>
    <property type="molecule type" value="Genomic_DNA"/>
</dbReference>
<protein>
    <submittedName>
        <fullName evidence="1">Uncharacterized protein</fullName>
    </submittedName>
</protein>
<reference evidence="1" key="3">
    <citation type="submission" date="2024-01" db="EMBL/GenBank/DDBJ databases">
        <authorList>
            <person name="Coelho M.A."/>
            <person name="David-Palma M."/>
            <person name="Shea T."/>
            <person name="Sun S."/>
            <person name="Cuomo C.A."/>
            <person name="Heitman J."/>
        </authorList>
    </citation>
    <scope>NUCLEOTIDE SEQUENCE</scope>
    <source>
        <strain evidence="1">CBS 7841</strain>
    </source>
</reference>
<dbReference type="RefSeq" id="XP_066069552.1">
    <property type="nucleotide sequence ID" value="XM_066213455.1"/>
</dbReference>
<dbReference type="SUPFAM" id="SSF50370">
    <property type="entry name" value="Ricin B-like lectins"/>
    <property type="match status" value="1"/>
</dbReference>
<dbReference type="AlphaFoldDB" id="A0A1E3IC26"/>
<sequence>MFSLFALVPLLGMVAASPVVQRQDSILLQDPPPGNGRRLHPYGQSDLCVMVQKGYAAHNTDVAISVCPPNDDTWTESSLWNVANGSTGPISVQSKVGDFCLTVGENPTSGSRVFIDYCGGQNQNWYYSDVNVLKLDGTNLCLDVVEGSGPSYSKPYGSEKDLQVWECVEGNTNQIFFETPYTS</sequence>
<dbReference type="OrthoDB" id="6770063at2759"/>
<evidence type="ECO:0000313" key="2">
    <source>
        <dbReference type="Proteomes" id="UP000094043"/>
    </source>
</evidence>
<dbReference type="Gene3D" id="2.80.10.50">
    <property type="match status" value="1"/>
</dbReference>
<accession>A0A1E3IC26</accession>
<dbReference type="VEuPathDB" id="FungiDB:L203_04485"/>
<reference evidence="1" key="1">
    <citation type="submission" date="2016-06" db="EMBL/GenBank/DDBJ databases">
        <authorList>
            <person name="Cuomo C."/>
            <person name="Litvintseva A."/>
            <person name="Heitman J."/>
            <person name="Chen Y."/>
            <person name="Sun S."/>
            <person name="Springer D."/>
            <person name="Dromer F."/>
            <person name="Young S."/>
            <person name="Zeng Q."/>
            <person name="Chapman S."/>
            <person name="Gujja S."/>
            <person name="Saif S."/>
            <person name="Birren B."/>
        </authorList>
    </citation>
    <scope>NUCLEOTIDE SEQUENCE</scope>
    <source>
        <strain evidence="1">CBS 7841</strain>
    </source>
</reference>